<dbReference type="GO" id="GO:0009734">
    <property type="term" value="P:auxin-activated signaling pathway"/>
    <property type="evidence" value="ECO:0007669"/>
    <property type="project" value="UniProtKB-KW"/>
</dbReference>
<gene>
    <name evidence="11" type="ORF">KFK09_000596</name>
</gene>
<comment type="caution">
    <text evidence="11">The sequence shown here is derived from an EMBL/GenBank/DDBJ whole genome shotgun (WGS) entry which is preliminary data.</text>
</comment>
<evidence type="ECO:0000256" key="4">
    <source>
        <dbReference type="ARBA" id="ARBA00023015"/>
    </source>
</evidence>
<dbReference type="GO" id="GO:0005634">
    <property type="term" value="C:nucleus"/>
    <property type="evidence" value="ECO:0007669"/>
    <property type="project" value="UniProtKB-SubCell"/>
</dbReference>
<comment type="function">
    <text evidence="1 9">Auxin response factors (ARFs) are transcriptional factors that bind specifically to the DNA sequence 5'-TGTCTC-3' found in the auxin-responsive promoter elements (AuxREs).</text>
</comment>
<feature type="domain" description="TF-B3" evidence="10">
    <location>
        <begin position="105"/>
        <end position="207"/>
    </location>
</feature>
<keyword evidence="6 9" id="KW-0804">Transcription</keyword>
<evidence type="ECO:0000256" key="9">
    <source>
        <dbReference type="RuleBase" id="RU004561"/>
    </source>
</evidence>
<dbReference type="CDD" id="cd10017">
    <property type="entry name" value="B3_DNA"/>
    <property type="match status" value="1"/>
</dbReference>
<dbReference type="AlphaFoldDB" id="A0A8T3CBJ8"/>
<dbReference type="FunFam" id="2.40.330.10:FF:000001">
    <property type="entry name" value="Auxin response factor"/>
    <property type="match status" value="1"/>
</dbReference>
<reference evidence="11" key="1">
    <citation type="journal article" date="2022" name="Front. Genet.">
        <title>Chromosome-Scale Assembly of the Dendrobium nobile Genome Provides Insights Into the Molecular Mechanism of the Biosynthesis of the Medicinal Active Ingredient of Dendrobium.</title>
        <authorList>
            <person name="Xu Q."/>
            <person name="Niu S.-C."/>
            <person name="Li K.-L."/>
            <person name="Zheng P.-J."/>
            <person name="Zhang X.-J."/>
            <person name="Jia Y."/>
            <person name="Liu Y."/>
            <person name="Niu Y.-X."/>
            <person name="Yu L.-H."/>
            <person name="Chen D.-F."/>
            <person name="Zhang G.-Q."/>
        </authorList>
    </citation>
    <scope>NUCLEOTIDE SEQUENCE</scope>
    <source>
        <tissue evidence="11">Leaf</tissue>
    </source>
</reference>
<sequence>MLSSRLSRSLDYSIWKACAGGSTRLPAIGSGVLYFPEGHAEHATSPPDFSSLLRFPSFFQCNVTGISLLANQHSDEVYAQISLDPRPSNAATAMWPEDESSVSSFAKVLTPSDANNGGGLSVPRFCAESMFPPLDHMMDPPFQTIYVVDVHGKTWKFRHIYRGTPRRHLLTSGWSDFVNSKKLISGDTVVFIRNLAGELFVGIRRTGRSYDTPISLESGSCKDEVFLRNRGRVLPESVIEAVRLADMGKPFEVLFYPMVGLLAFVVAKEMVEAAMVVPWGPGMRIKMAVESGDSSRTTWLQGTISCAAVPERGRWARSLWRMLEIKWDEQDVLQGLRAVNPWQVELISSVLPFHVMKKLKLTEGLKVFVEGHGSMTFSITGFGGTGMQSLIPAPYNISESPSGKQGARHILSSLSSSLVPRSTNQVLSDNIHGFDNAYYPNVSRSDGITQVVKEVIHHNGVEIASVCKTTMKSRKGSIQLFGQVIETEQLDDRNVSTEFPLSFTHKQLLDKQIRVSAVGECK</sequence>
<accession>A0A8T3CBJ8</accession>
<keyword evidence="7 9" id="KW-0539">Nucleus</keyword>
<dbReference type="GO" id="GO:0006355">
    <property type="term" value="P:regulation of DNA-templated transcription"/>
    <property type="evidence" value="ECO:0007669"/>
    <property type="project" value="InterPro"/>
</dbReference>
<comment type="subunit">
    <text evidence="9">Homodimers and heterodimers.</text>
</comment>
<dbReference type="OrthoDB" id="1414159at2759"/>
<evidence type="ECO:0000256" key="2">
    <source>
        <dbReference type="ARBA" id="ARBA00004123"/>
    </source>
</evidence>
<organism evidence="11 12">
    <name type="scientific">Dendrobium nobile</name>
    <name type="common">Orchid</name>
    <dbReference type="NCBI Taxonomy" id="94219"/>
    <lineage>
        <taxon>Eukaryota</taxon>
        <taxon>Viridiplantae</taxon>
        <taxon>Streptophyta</taxon>
        <taxon>Embryophyta</taxon>
        <taxon>Tracheophyta</taxon>
        <taxon>Spermatophyta</taxon>
        <taxon>Magnoliopsida</taxon>
        <taxon>Liliopsida</taxon>
        <taxon>Asparagales</taxon>
        <taxon>Orchidaceae</taxon>
        <taxon>Epidendroideae</taxon>
        <taxon>Malaxideae</taxon>
        <taxon>Dendrobiinae</taxon>
        <taxon>Dendrobium</taxon>
    </lineage>
</organism>
<evidence type="ECO:0000259" key="10">
    <source>
        <dbReference type="PROSITE" id="PS50863"/>
    </source>
</evidence>
<evidence type="ECO:0000256" key="6">
    <source>
        <dbReference type="ARBA" id="ARBA00023163"/>
    </source>
</evidence>
<keyword evidence="8 9" id="KW-0927">Auxin signaling pathway</keyword>
<dbReference type="SMR" id="A0A8T3CBJ8"/>
<evidence type="ECO:0000313" key="11">
    <source>
        <dbReference type="EMBL" id="KAI0531046.1"/>
    </source>
</evidence>
<dbReference type="InterPro" id="IPR010525">
    <property type="entry name" value="ARF_dom"/>
</dbReference>
<dbReference type="Gene3D" id="2.30.30.1040">
    <property type="match status" value="1"/>
</dbReference>
<comment type="similarity">
    <text evidence="3 9">Belongs to the ARF family.</text>
</comment>
<dbReference type="Pfam" id="PF06507">
    <property type="entry name" value="ARF_AD"/>
    <property type="match status" value="1"/>
</dbReference>
<keyword evidence="12" id="KW-1185">Reference proteome</keyword>
<evidence type="ECO:0000256" key="1">
    <source>
        <dbReference type="ARBA" id="ARBA00003182"/>
    </source>
</evidence>
<dbReference type="InterPro" id="IPR003340">
    <property type="entry name" value="B3_DNA-bd"/>
</dbReference>
<evidence type="ECO:0000256" key="7">
    <source>
        <dbReference type="ARBA" id="ARBA00023242"/>
    </source>
</evidence>
<protein>
    <recommendedName>
        <fullName evidence="9">Auxin response factor</fullName>
    </recommendedName>
</protein>
<dbReference type="Gene3D" id="2.40.330.10">
    <property type="entry name" value="DNA-binding pseudobarrel domain"/>
    <property type="match status" value="1"/>
</dbReference>
<dbReference type="GO" id="GO:0003677">
    <property type="term" value="F:DNA binding"/>
    <property type="evidence" value="ECO:0007669"/>
    <property type="project" value="UniProtKB-KW"/>
</dbReference>
<evidence type="ECO:0000256" key="3">
    <source>
        <dbReference type="ARBA" id="ARBA00007853"/>
    </source>
</evidence>
<dbReference type="PANTHER" id="PTHR31384">
    <property type="entry name" value="AUXIN RESPONSE FACTOR 4-RELATED"/>
    <property type="match status" value="1"/>
</dbReference>
<dbReference type="InterPro" id="IPR015300">
    <property type="entry name" value="DNA-bd_pseudobarrel_sf"/>
</dbReference>
<comment type="subcellular location">
    <subcellularLocation>
        <location evidence="2 9">Nucleus</location>
    </subcellularLocation>
</comment>
<proteinExistence type="inferred from homology"/>
<dbReference type="Pfam" id="PF02362">
    <property type="entry name" value="B3"/>
    <property type="match status" value="1"/>
</dbReference>
<dbReference type="SUPFAM" id="SSF101936">
    <property type="entry name" value="DNA-binding pseudobarrel domain"/>
    <property type="match status" value="1"/>
</dbReference>
<keyword evidence="4 9" id="KW-0805">Transcription regulation</keyword>
<evidence type="ECO:0000256" key="5">
    <source>
        <dbReference type="ARBA" id="ARBA00023125"/>
    </source>
</evidence>
<evidence type="ECO:0000256" key="8">
    <source>
        <dbReference type="ARBA" id="ARBA00023294"/>
    </source>
</evidence>
<keyword evidence="5 9" id="KW-0238">DNA-binding</keyword>
<name>A0A8T3CBJ8_DENNO</name>
<dbReference type="PROSITE" id="PS50863">
    <property type="entry name" value="B3"/>
    <property type="match status" value="1"/>
</dbReference>
<dbReference type="SMART" id="SM01019">
    <property type="entry name" value="B3"/>
    <property type="match status" value="1"/>
</dbReference>
<dbReference type="PANTHER" id="PTHR31384:SF94">
    <property type="entry name" value="AUXIN RESPONSE FACTOR 17"/>
    <property type="match status" value="1"/>
</dbReference>
<dbReference type="InterPro" id="IPR044835">
    <property type="entry name" value="ARF_plant"/>
</dbReference>
<evidence type="ECO:0000313" key="12">
    <source>
        <dbReference type="Proteomes" id="UP000829196"/>
    </source>
</evidence>
<dbReference type="Proteomes" id="UP000829196">
    <property type="component" value="Unassembled WGS sequence"/>
</dbReference>
<dbReference type="EMBL" id="JAGYWB010000001">
    <property type="protein sequence ID" value="KAI0531046.1"/>
    <property type="molecule type" value="Genomic_DNA"/>
</dbReference>